<reference evidence="3 4" key="1">
    <citation type="submission" date="2019-03" db="EMBL/GenBank/DDBJ databases">
        <title>Draft genome sequences of novel Actinobacteria.</title>
        <authorList>
            <person name="Sahin N."/>
            <person name="Ay H."/>
            <person name="Saygin H."/>
        </authorList>
    </citation>
    <scope>NUCLEOTIDE SEQUENCE [LARGE SCALE GENOMIC DNA]</scope>
    <source>
        <strain evidence="3 4">DSM 45941</strain>
    </source>
</reference>
<protein>
    <submittedName>
        <fullName evidence="3">Uncharacterized protein</fullName>
    </submittedName>
</protein>
<organism evidence="3 4">
    <name type="scientific">Actinomadura darangshiensis</name>
    <dbReference type="NCBI Taxonomy" id="705336"/>
    <lineage>
        <taxon>Bacteria</taxon>
        <taxon>Bacillati</taxon>
        <taxon>Actinomycetota</taxon>
        <taxon>Actinomycetes</taxon>
        <taxon>Streptosporangiales</taxon>
        <taxon>Thermomonosporaceae</taxon>
        <taxon>Actinomadura</taxon>
    </lineage>
</organism>
<keyword evidence="2" id="KW-0472">Membrane</keyword>
<feature type="transmembrane region" description="Helical" evidence="2">
    <location>
        <begin position="16"/>
        <end position="36"/>
    </location>
</feature>
<keyword evidence="2" id="KW-0812">Transmembrane</keyword>
<evidence type="ECO:0000313" key="3">
    <source>
        <dbReference type="EMBL" id="TDD83591.1"/>
    </source>
</evidence>
<evidence type="ECO:0000256" key="1">
    <source>
        <dbReference type="SAM" id="MobiDB-lite"/>
    </source>
</evidence>
<keyword evidence="4" id="KW-1185">Reference proteome</keyword>
<feature type="transmembrane region" description="Helical" evidence="2">
    <location>
        <begin position="43"/>
        <end position="64"/>
    </location>
</feature>
<feature type="compositionally biased region" description="Pro residues" evidence="1">
    <location>
        <begin position="130"/>
        <end position="141"/>
    </location>
</feature>
<gene>
    <name evidence="3" type="ORF">E1293_14320</name>
</gene>
<name>A0A4R5BBX2_9ACTN</name>
<dbReference type="EMBL" id="SMKY01000052">
    <property type="protein sequence ID" value="TDD83591.1"/>
    <property type="molecule type" value="Genomic_DNA"/>
</dbReference>
<sequence>MDAAAFDGLELKLASLPALALALLGLTLLPLAELVLPERRAALVLPSALALAVLLAVVGVAVNIGDETRPRRTHLAYVMDAGGGTSYWVGGDADPGSWTRQYVSGHDQSGLPPGYAQPAMDGSGSADPDGWPPCPGHCPRR</sequence>
<accession>A0A4R5BBX2</accession>
<keyword evidence="2" id="KW-1133">Transmembrane helix</keyword>
<dbReference type="AlphaFoldDB" id="A0A4R5BBX2"/>
<dbReference type="Proteomes" id="UP000295578">
    <property type="component" value="Unassembled WGS sequence"/>
</dbReference>
<proteinExistence type="predicted"/>
<comment type="caution">
    <text evidence="3">The sequence shown here is derived from an EMBL/GenBank/DDBJ whole genome shotgun (WGS) entry which is preliminary data.</text>
</comment>
<evidence type="ECO:0000313" key="4">
    <source>
        <dbReference type="Proteomes" id="UP000295578"/>
    </source>
</evidence>
<feature type="region of interest" description="Disordered" evidence="1">
    <location>
        <begin position="99"/>
        <end position="141"/>
    </location>
</feature>
<evidence type="ECO:0000256" key="2">
    <source>
        <dbReference type="SAM" id="Phobius"/>
    </source>
</evidence>
<dbReference type="RefSeq" id="WP_132197871.1">
    <property type="nucleotide sequence ID" value="NZ_SMKY01000052.1"/>
</dbReference>